<dbReference type="InterPro" id="IPR036515">
    <property type="entry name" value="Transposase_17_sf"/>
</dbReference>
<evidence type="ECO:0000259" key="1">
    <source>
        <dbReference type="SMART" id="SM01321"/>
    </source>
</evidence>
<dbReference type="Gene3D" id="3.30.70.1290">
    <property type="entry name" value="Transposase IS200-like"/>
    <property type="match status" value="1"/>
</dbReference>
<dbReference type="EMBL" id="JADEYS010000029">
    <property type="protein sequence ID" value="MBE9399517.1"/>
    <property type="molecule type" value="Genomic_DNA"/>
</dbReference>
<comment type="caution">
    <text evidence="2">The sequence shown here is derived from an EMBL/GenBank/DDBJ whole genome shotgun (WGS) entry which is preliminary data.</text>
</comment>
<gene>
    <name evidence="2" type="ORF">IOQ59_19825</name>
</gene>
<evidence type="ECO:0000313" key="3">
    <source>
        <dbReference type="Proteomes" id="UP000640333"/>
    </source>
</evidence>
<accession>A0A8J7FG72</accession>
<dbReference type="PANTHER" id="PTHR36966:SF1">
    <property type="entry name" value="REP-ASSOCIATED TYROSINE TRANSPOSASE"/>
    <property type="match status" value="1"/>
</dbReference>
<dbReference type="InterPro" id="IPR052715">
    <property type="entry name" value="RAYT_transposase"/>
</dbReference>
<proteinExistence type="predicted"/>
<protein>
    <submittedName>
        <fullName evidence="2">Transposase</fullName>
    </submittedName>
</protein>
<dbReference type="PANTHER" id="PTHR36966">
    <property type="entry name" value="REP-ASSOCIATED TYROSINE TRANSPOSASE"/>
    <property type="match status" value="1"/>
</dbReference>
<dbReference type="RefSeq" id="WP_193955213.1">
    <property type="nucleotide sequence ID" value="NZ_JADEYS010000029.1"/>
</dbReference>
<evidence type="ECO:0000313" key="2">
    <source>
        <dbReference type="EMBL" id="MBE9399517.1"/>
    </source>
</evidence>
<sequence length="177" mass="20996">MMLYRRASQAGGTYFFTVNINNRKDTLLTDHIDLLRDCVASVKQRHPFRIDAMVVLPDHLHAIWTLPTNDSAYASRWRMIKTSFSRKLPKSEVISQSRQSRGERGVWQRRYWEHLIRNNDDLERHMDYIHFNPVKHGYVGNPSEWPYSSIHRYIQRGWIDNDWAASGEIDTTCFGER</sequence>
<dbReference type="AlphaFoldDB" id="A0A8J7FG72"/>
<dbReference type="NCBIfam" id="NF047646">
    <property type="entry name" value="REP_Tyr_transpos"/>
    <property type="match status" value="1"/>
</dbReference>
<dbReference type="Proteomes" id="UP000640333">
    <property type="component" value="Unassembled WGS sequence"/>
</dbReference>
<keyword evidence="3" id="KW-1185">Reference proteome</keyword>
<dbReference type="SUPFAM" id="SSF143422">
    <property type="entry name" value="Transposase IS200-like"/>
    <property type="match status" value="1"/>
</dbReference>
<dbReference type="GO" id="GO:0006313">
    <property type="term" value="P:DNA transposition"/>
    <property type="evidence" value="ECO:0007669"/>
    <property type="project" value="InterPro"/>
</dbReference>
<dbReference type="GO" id="GO:0004803">
    <property type="term" value="F:transposase activity"/>
    <property type="evidence" value="ECO:0007669"/>
    <property type="project" value="InterPro"/>
</dbReference>
<dbReference type="Pfam" id="PF01797">
    <property type="entry name" value="Y1_Tnp"/>
    <property type="match status" value="1"/>
</dbReference>
<dbReference type="SMART" id="SM01321">
    <property type="entry name" value="Y1_Tnp"/>
    <property type="match status" value="1"/>
</dbReference>
<name>A0A8J7FG72_9GAMM</name>
<reference evidence="2" key="1">
    <citation type="submission" date="2020-10" db="EMBL/GenBank/DDBJ databases">
        <title>Bacterium isolated from coastal waters sediment.</title>
        <authorList>
            <person name="Chen R.-J."/>
            <person name="Lu D.-C."/>
            <person name="Zhu K.-L."/>
            <person name="Du Z.-J."/>
        </authorList>
    </citation>
    <scope>NUCLEOTIDE SEQUENCE</scope>
    <source>
        <strain evidence="2">N1Y112</strain>
    </source>
</reference>
<feature type="domain" description="Transposase IS200-like" evidence="1">
    <location>
        <begin position="9"/>
        <end position="132"/>
    </location>
</feature>
<dbReference type="InterPro" id="IPR002686">
    <property type="entry name" value="Transposase_17"/>
</dbReference>
<organism evidence="2 3">
    <name type="scientific">Pontibacterium sinense</name>
    <dbReference type="NCBI Taxonomy" id="2781979"/>
    <lineage>
        <taxon>Bacteria</taxon>
        <taxon>Pseudomonadati</taxon>
        <taxon>Pseudomonadota</taxon>
        <taxon>Gammaproteobacteria</taxon>
        <taxon>Oceanospirillales</taxon>
        <taxon>Oceanospirillaceae</taxon>
        <taxon>Pontibacterium</taxon>
    </lineage>
</organism>
<dbReference type="GO" id="GO:0043565">
    <property type="term" value="F:sequence-specific DNA binding"/>
    <property type="evidence" value="ECO:0007669"/>
    <property type="project" value="TreeGrafter"/>
</dbReference>